<protein>
    <submittedName>
        <fullName evidence="1">Uncharacterized protein</fullName>
    </submittedName>
</protein>
<comment type="caution">
    <text evidence="1">The sequence shown here is derived from an EMBL/GenBank/DDBJ whole genome shotgun (WGS) entry which is preliminary data.</text>
</comment>
<evidence type="ECO:0000313" key="1">
    <source>
        <dbReference type="EMBL" id="ODH33884.1"/>
    </source>
</evidence>
<proteinExistence type="predicted"/>
<gene>
    <name evidence="1" type="ORF">ACO22_03247</name>
</gene>
<dbReference type="VEuPathDB" id="FungiDB:PADG_03997"/>
<accession>A0A1D2JGP0</accession>
<dbReference type="Proteomes" id="UP000242814">
    <property type="component" value="Unassembled WGS sequence"/>
</dbReference>
<dbReference type="AlphaFoldDB" id="A0A1D2JGP0"/>
<organism evidence="1 2">
    <name type="scientific">Paracoccidioides brasiliensis</name>
    <dbReference type="NCBI Taxonomy" id="121759"/>
    <lineage>
        <taxon>Eukaryota</taxon>
        <taxon>Fungi</taxon>
        <taxon>Dikarya</taxon>
        <taxon>Ascomycota</taxon>
        <taxon>Pezizomycotina</taxon>
        <taxon>Eurotiomycetes</taxon>
        <taxon>Eurotiomycetidae</taxon>
        <taxon>Onygenales</taxon>
        <taxon>Ajellomycetaceae</taxon>
        <taxon>Paracoccidioides</taxon>
    </lineage>
</organism>
<evidence type="ECO:0000313" key="2">
    <source>
        <dbReference type="Proteomes" id="UP000242814"/>
    </source>
</evidence>
<reference evidence="1 2" key="1">
    <citation type="submission" date="2016-06" db="EMBL/GenBank/DDBJ databases">
        <authorList>
            <person name="Kjaerup R.B."/>
            <person name="Dalgaard T.S."/>
            <person name="Juul-Madsen H.R."/>
        </authorList>
    </citation>
    <scope>NUCLEOTIDE SEQUENCE [LARGE SCALE GENOMIC DNA]</scope>
    <source>
        <strain evidence="1 2">Pb300</strain>
    </source>
</reference>
<dbReference type="EMBL" id="LZYO01000108">
    <property type="protein sequence ID" value="ODH33884.1"/>
    <property type="molecule type" value="Genomic_DNA"/>
</dbReference>
<sequence length="351" mass="39646">MGDRYLRGPSPSPWLISFGGRPVARHLRMPSVQDQIEHDKQELGLKSVENGSAAENLPMVSVQDQIGCGKRALGLKCFKGGPVAEDPFMLSVQGQTECDNKEPGFEEEVREMRAANTTPVSYNLSGTVSYHSYNNNNTPSTPATPKTPTASHLSFYALAARAYQESIRPPDSPPPSVWAPGDQLHLYYTQLLIVFFDNFRTLLHEHQQLQAQQGNIVMMNKNAFCNEWLRHSRSVMDNIRAEWGQHPLSSGLSVKTTSSNTMYRDVANMALQHTTLQPTAPPQEGWRRGQPLHPYYVLMLGRFENQLRSLLEEEFGSSMALDENALQAEIFEYEALILQEYRKMWIEIFGL</sequence>
<dbReference type="VEuPathDB" id="FungiDB:PABG_01399"/>
<name>A0A1D2JGP0_PARBR</name>